<dbReference type="KEGG" id="paun:MJA45_26385"/>
<dbReference type="Proteomes" id="UP001305702">
    <property type="component" value="Chromosome"/>
</dbReference>
<accession>A0AA96LD17</accession>
<evidence type="ECO:0000313" key="2">
    <source>
        <dbReference type="EMBL" id="WNQ11085.1"/>
    </source>
</evidence>
<feature type="transmembrane region" description="Helical" evidence="1">
    <location>
        <begin position="164"/>
        <end position="181"/>
    </location>
</feature>
<reference evidence="2 3" key="1">
    <citation type="submission" date="2022-02" db="EMBL/GenBank/DDBJ databases">
        <title>Paenibacillus sp. MBLB1776 Whole Genome Shotgun Sequencing.</title>
        <authorList>
            <person name="Hwang C.Y."/>
            <person name="Cho E.-S."/>
            <person name="Seo M.-J."/>
        </authorList>
    </citation>
    <scope>NUCLEOTIDE SEQUENCE [LARGE SCALE GENOMIC DNA]</scope>
    <source>
        <strain evidence="2 3">MBLB1776</strain>
    </source>
</reference>
<evidence type="ECO:0000313" key="3">
    <source>
        <dbReference type="Proteomes" id="UP001305702"/>
    </source>
</evidence>
<protein>
    <submittedName>
        <fullName evidence="2">Uncharacterized protein</fullName>
    </submittedName>
</protein>
<keyword evidence="3" id="KW-1185">Reference proteome</keyword>
<gene>
    <name evidence="2" type="ORF">MJA45_26385</name>
</gene>
<keyword evidence="1" id="KW-0472">Membrane</keyword>
<organism evidence="2 3">
    <name type="scientific">Paenibacillus aurantius</name>
    <dbReference type="NCBI Taxonomy" id="2918900"/>
    <lineage>
        <taxon>Bacteria</taxon>
        <taxon>Bacillati</taxon>
        <taxon>Bacillota</taxon>
        <taxon>Bacilli</taxon>
        <taxon>Bacillales</taxon>
        <taxon>Paenibacillaceae</taxon>
        <taxon>Paenibacillus</taxon>
    </lineage>
</organism>
<dbReference type="EMBL" id="CP130318">
    <property type="protein sequence ID" value="WNQ11085.1"/>
    <property type="molecule type" value="Genomic_DNA"/>
</dbReference>
<sequence length="225" mass="25187">MNSVLRMHARDKWSWIYIPWLILMSSFVINLIISSLVQVEGGITTGGLASIFCYMLVAGIMTINNTFPFALGMNVRRTDYLIGTAAMALLVSAGTALAIFLLAYVEGRLIPGWGVSLHFFSLPFLESLSPFTRLAIFFVLVLYMFFQGFAIASVHRRFGRSGMMVLFGGLLAAGTLFSYLASANGWWVSIGGWLVDHHRELFWWTLPVTMLYMLVSYGLLRRSTV</sequence>
<dbReference type="RefSeq" id="WP_315604861.1">
    <property type="nucleotide sequence ID" value="NZ_CP130318.1"/>
</dbReference>
<feature type="transmembrane region" description="Helical" evidence="1">
    <location>
        <begin position="43"/>
        <end position="67"/>
    </location>
</feature>
<keyword evidence="1" id="KW-0812">Transmembrane</keyword>
<name>A0AA96LD17_9BACL</name>
<feature type="transmembrane region" description="Helical" evidence="1">
    <location>
        <begin position="131"/>
        <end position="152"/>
    </location>
</feature>
<keyword evidence="1" id="KW-1133">Transmembrane helix</keyword>
<proteinExistence type="predicted"/>
<feature type="transmembrane region" description="Helical" evidence="1">
    <location>
        <begin position="79"/>
        <end position="105"/>
    </location>
</feature>
<feature type="transmembrane region" description="Helical" evidence="1">
    <location>
        <begin position="15"/>
        <end position="37"/>
    </location>
</feature>
<feature type="transmembrane region" description="Helical" evidence="1">
    <location>
        <begin position="201"/>
        <end position="220"/>
    </location>
</feature>
<evidence type="ECO:0000256" key="1">
    <source>
        <dbReference type="SAM" id="Phobius"/>
    </source>
</evidence>
<dbReference type="AlphaFoldDB" id="A0AA96LD17"/>